<feature type="transmembrane region" description="Helical" evidence="5">
    <location>
        <begin position="176"/>
        <end position="199"/>
    </location>
</feature>
<dbReference type="InterPro" id="IPR036259">
    <property type="entry name" value="MFS_trans_sf"/>
</dbReference>
<dbReference type="GO" id="GO:0022857">
    <property type="term" value="F:transmembrane transporter activity"/>
    <property type="evidence" value="ECO:0007669"/>
    <property type="project" value="InterPro"/>
</dbReference>
<protein>
    <recommendedName>
        <fullName evidence="8">Major facilitator superfamily (MFS) profile domain-containing protein</fullName>
    </recommendedName>
</protein>
<evidence type="ECO:0000256" key="2">
    <source>
        <dbReference type="ARBA" id="ARBA00022692"/>
    </source>
</evidence>
<dbReference type="AlphaFoldDB" id="A0A162PYL5"/>
<feature type="transmembrane region" description="Helical" evidence="5">
    <location>
        <begin position="145"/>
        <end position="164"/>
    </location>
</feature>
<feature type="transmembrane region" description="Helical" evidence="5">
    <location>
        <begin position="317"/>
        <end position="341"/>
    </location>
</feature>
<dbReference type="EMBL" id="KV440977">
    <property type="protein sequence ID" value="OAD75466.1"/>
    <property type="molecule type" value="Genomic_DNA"/>
</dbReference>
<sequence length="540" mass="58608">MTFDRQDNPGSNASIHSTLSDSEVIETTPLLGSAELPKPNASKPSPWYIIIPVFLWAIATSSSLAAQLEFATKIFCNRYYQSNSGGMGGSLNDDGTIPIVDCAVPEVQSAVSQALAVISFLVFGCALVVSGYYGRLSDRKGRTVIVRVSMLGSILGLICLILTGKYQSVFGISLLYISPFFRGFLAGETILMASIQAYITDTTDASVRTLMFGRMMASVYFGFTIGPSLGSFIIKTTGSIYAVLYFVMGVYAFIGFYACIMPESNVFITENEDNNESNTACDGSGKKKYVSFLEQINVFAALTILSRTHSQHISRHALPILTAINTILTVILTPPVLLYAMLQFGWGAYEGGLFISLSSFVRLIILICLLPVLNTLFKKWCERKLSDDTHVANCSSTSAEIEEKRIYRAAMFDIWMVRSGTMIEVTGLILMGLSFNAFEFTSSAIIHGFGLITQPSLRSLLISSVNPTEVGELLGAISAVEAFAMMFSQLSINAIYSASVSTMPTLVFFACAGFAGLASLMAFLIHPTKEEVDVETSSKK</sequence>
<dbReference type="PANTHER" id="PTHR23507">
    <property type="entry name" value="ZGC:174356"/>
    <property type="match status" value="1"/>
</dbReference>
<dbReference type="RefSeq" id="XP_018293506.1">
    <property type="nucleotide sequence ID" value="XM_018431047.1"/>
</dbReference>
<feature type="transmembrane region" description="Helical" evidence="5">
    <location>
        <begin position="47"/>
        <end position="68"/>
    </location>
</feature>
<dbReference type="STRING" id="763407.A0A162PYL5"/>
<dbReference type="PANTHER" id="PTHR23507:SF1">
    <property type="entry name" value="FI18259P1-RELATED"/>
    <property type="match status" value="1"/>
</dbReference>
<dbReference type="FunCoup" id="A0A162PYL5">
    <property type="interactions" value="29"/>
</dbReference>
<keyword evidence="4 5" id="KW-0472">Membrane</keyword>
<feature type="transmembrane region" description="Helical" evidence="5">
    <location>
        <begin position="240"/>
        <end position="260"/>
    </location>
</feature>
<dbReference type="OrthoDB" id="3026777at2759"/>
<accession>A0A162PYL5</accession>
<dbReference type="InterPro" id="IPR011701">
    <property type="entry name" value="MFS"/>
</dbReference>
<feature type="transmembrane region" description="Helical" evidence="5">
    <location>
        <begin position="353"/>
        <end position="377"/>
    </location>
</feature>
<keyword evidence="2 5" id="KW-0812">Transmembrane</keyword>
<name>A0A162PYL5_PHYB8</name>
<keyword evidence="3 5" id="KW-1133">Transmembrane helix</keyword>
<feature type="transmembrane region" description="Helical" evidence="5">
    <location>
        <begin position="211"/>
        <end position="234"/>
    </location>
</feature>
<evidence type="ECO:0000256" key="3">
    <source>
        <dbReference type="ARBA" id="ARBA00022989"/>
    </source>
</evidence>
<evidence type="ECO:0000313" key="6">
    <source>
        <dbReference type="EMBL" id="OAD75466.1"/>
    </source>
</evidence>
<evidence type="ECO:0008006" key="8">
    <source>
        <dbReference type="Google" id="ProtNLM"/>
    </source>
</evidence>
<dbReference type="GeneID" id="28991953"/>
<feature type="transmembrane region" description="Helical" evidence="5">
    <location>
        <begin position="506"/>
        <end position="525"/>
    </location>
</feature>
<dbReference type="VEuPathDB" id="FungiDB:PHYBLDRAFT_143707"/>
<dbReference type="InParanoid" id="A0A162PYL5"/>
<evidence type="ECO:0000256" key="5">
    <source>
        <dbReference type="SAM" id="Phobius"/>
    </source>
</evidence>
<reference evidence="7" key="1">
    <citation type="submission" date="2015-06" db="EMBL/GenBank/DDBJ databases">
        <title>Expansion of signal transduction pathways in fungi by whole-genome duplication.</title>
        <authorList>
            <consortium name="DOE Joint Genome Institute"/>
            <person name="Corrochano L.M."/>
            <person name="Kuo A."/>
            <person name="Marcet-Houben M."/>
            <person name="Polaino S."/>
            <person name="Salamov A."/>
            <person name="Villalobos J.M."/>
            <person name="Alvarez M.I."/>
            <person name="Avalos J."/>
            <person name="Benito E.P."/>
            <person name="Benoit I."/>
            <person name="Burger G."/>
            <person name="Camino L.P."/>
            <person name="Canovas D."/>
            <person name="Cerda-Olmedo E."/>
            <person name="Cheng J.-F."/>
            <person name="Dominguez A."/>
            <person name="Elias M."/>
            <person name="Eslava A.P."/>
            <person name="Glaser F."/>
            <person name="Grimwood J."/>
            <person name="Gutierrez G."/>
            <person name="Heitman J."/>
            <person name="Henrissat B."/>
            <person name="Iturriaga E.A."/>
            <person name="Lang B.F."/>
            <person name="Lavin J.L."/>
            <person name="Lee S."/>
            <person name="Li W."/>
            <person name="Lindquist E."/>
            <person name="Lopez-Garcia S."/>
            <person name="Luque E.M."/>
            <person name="Marcos A.T."/>
            <person name="Martin J."/>
            <person name="McCluskey K."/>
            <person name="Medina H.R."/>
            <person name="Miralles-Duran A."/>
            <person name="Miyazaki A."/>
            <person name="Munoz-Torres E."/>
            <person name="Oguiza J.A."/>
            <person name="Ohm R."/>
            <person name="Olmedo M."/>
            <person name="Orejas M."/>
            <person name="Ortiz-Castellanos L."/>
            <person name="Pisabarro A.G."/>
            <person name="Rodriguez-Romero J."/>
            <person name="Ruiz-Herrera J."/>
            <person name="Ruiz-Vazquez R."/>
            <person name="Sanz C."/>
            <person name="Schackwitz W."/>
            <person name="Schmutz J."/>
            <person name="Shahriari M."/>
            <person name="Shelest E."/>
            <person name="Silva-Franco F."/>
            <person name="Soanes D."/>
            <person name="Syed K."/>
            <person name="Tagua V.G."/>
            <person name="Talbot N.J."/>
            <person name="Thon M."/>
            <person name="De vries R.P."/>
            <person name="Wiebenga A."/>
            <person name="Yadav J.S."/>
            <person name="Braun E.L."/>
            <person name="Baker S."/>
            <person name="Garre V."/>
            <person name="Horwitz B."/>
            <person name="Torres-Martinez S."/>
            <person name="Idnurm A."/>
            <person name="Herrera-Estrella A."/>
            <person name="Gabaldon T."/>
            <person name="Grigoriev I.V."/>
        </authorList>
    </citation>
    <scope>NUCLEOTIDE SEQUENCE [LARGE SCALE GENOMIC DNA]</scope>
    <source>
        <strain evidence="7">NRRL 1555(-)</strain>
    </source>
</reference>
<proteinExistence type="predicted"/>
<dbReference type="SUPFAM" id="SSF103473">
    <property type="entry name" value="MFS general substrate transporter"/>
    <property type="match status" value="1"/>
</dbReference>
<keyword evidence="7" id="KW-1185">Reference proteome</keyword>
<dbReference type="GO" id="GO:0016020">
    <property type="term" value="C:membrane"/>
    <property type="evidence" value="ECO:0007669"/>
    <property type="project" value="UniProtKB-SubCell"/>
</dbReference>
<organism evidence="6 7">
    <name type="scientific">Phycomyces blakesleeanus (strain ATCC 8743b / DSM 1359 / FGSC 10004 / NBRC 33097 / NRRL 1555)</name>
    <dbReference type="NCBI Taxonomy" id="763407"/>
    <lineage>
        <taxon>Eukaryota</taxon>
        <taxon>Fungi</taxon>
        <taxon>Fungi incertae sedis</taxon>
        <taxon>Mucoromycota</taxon>
        <taxon>Mucoromycotina</taxon>
        <taxon>Mucoromycetes</taxon>
        <taxon>Mucorales</taxon>
        <taxon>Phycomycetaceae</taxon>
        <taxon>Phycomyces</taxon>
    </lineage>
</organism>
<evidence type="ECO:0000313" key="7">
    <source>
        <dbReference type="Proteomes" id="UP000077315"/>
    </source>
</evidence>
<gene>
    <name evidence="6" type="ORF">PHYBLDRAFT_143707</name>
</gene>
<evidence type="ECO:0000256" key="1">
    <source>
        <dbReference type="ARBA" id="ARBA00004141"/>
    </source>
</evidence>
<feature type="transmembrane region" description="Helical" evidence="5">
    <location>
        <begin position="473"/>
        <end position="494"/>
    </location>
</feature>
<dbReference type="Pfam" id="PF07690">
    <property type="entry name" value="MFS_1"/>
    <property type="match status" value="1"/>
</dbReference>
<feature type="transmembrane region" description="Helical" evidence="5">
    <location>
        <begin position="114"/>
        <end position="133"/>
    </location>
</feature>
<comment type="subcellular location">
    <subcellularLocation>
        <location evidence="1">Membrane</location>
        <topology evidence="1">Multi-pass membrane protein</topology>
    </subcellularLocation>
</comment>
<dbReference type="Gene3D" id="1.20.1250.20">
    <property type="entry name" value="MFS general substrate transporter like domains"/>
    <property type="match status" value="1"/>
</dbReference>
<evidence type="ECO:0000256" key="4">
    <source>
        <dbReference type="ARBA" id="ARBA00023136"/>
    </source>
</evidence>
<dbReference type="Proteomes" id="UP000077315">
    <property type="component" value="Unassembled WGS sequence"/>
</dbReference>